<dbReference type="EMBL" id="JAVRDO010000004">
    <property type="protein sequence ID" value="MDX9686966.1"/>
    <property type="molecule type" value="Genomic_DNA"/>
</dbReference>
<dbReference type="Pfam" id="PF04246">
    <property type="entry name" value="RseC_MucC"/>
    <property type="match status" value="1"/>
</dbReference>
<dbReference type="AlphaFoldDB" id="A0A1I5ZQJ3"/>
<dbReference type="Proteomes" id="UP000242815">
    <property type="component" value="Unassembled WGS sequence"/>
</dbReference>
<dbReference type="InterPro" id="IPR026268">
    <property type="entry name" value="RseC"/>
</dbReference>
<evidence type="ECO:0000313" key="4">
    <source>
        <dbReference type="Proteomes" id="UP000242815"/>
    </source>
</evidence>
<accession>A0A1I5ZQJ3</accession>
<dbReference type="InterPro" id="IPR007359">
    <property type="entry name" value="SigmaE_reg_RseC_MucC"/>
</dbReference>
<organism evidence="3 4">
    <name type="scientific">Halopseudomonas formosensis</name>
    <dbReference type="NCBI Taxonomy" id="1002526"/>
    <lineage>
        <taxon>Bacteria</taxon>
        <taxon>Pseudomonadati</taxon>
        <taxon>Pseudomonadota</taxon>
        <taxon>Gammaproteobacteria</taxon>
        <taxon>Pseudomonadales</taxon>
        <taxon>Pseudomonadaceae</taxon>
        <taxon>Halopseudomonas</taxon>
    </lineage>
</organism>
<reference evidence="3 4" key="1">
    <citation type="submission" date="2016-10" db="EMBL/GenBank/DDBJ databases">
        <authorList>
            <person name="de Groot N.N."/>
        </authorList>
    </citation>
    <scope>NUCLEOTIDE SEQUENCE [LARGE SCALE GENOMIC DNA]</scope>
    <source>
        <strain evidence="3 4">JCM 18415</strain>
    </source>
</reference>
<keyword evidence="1" id="KW-1133">Transmembrane helix</keyword>
<name>A0A1I5ZQJ3_9GAMM</name>
<reference evidence="5" key="2">
    <citation type="submission" date="2023-07" db="EMBL/GenBank/DDBJ databases">
        <authorList>
            <person name="de Witt J."/>
        </authorList>
    </citation>
    <scope>NUCLEOTIDE SEQUENCE [LARGE SCALE GENOMIC DNA]</scope>
    <source>
        <strain evidence="5">FZJ</strain>
    </source>
</reference>
<proteinExistence type="predicted"/>
<dbReference type="PANTHER" id="PTHR35867">
    <property type="entry name" value="PROTEIN RSEC"/>
    <property type="match status" value="1"/>
</dbReference>
<evidence type="ECO:0000313" key="5">
    <source>
        <dbReference type="Proteomes" id="UP001281217"/>
    </source>
</evidence>
<protein>
    <submittedName>
        <fullName evidence="3">Positive regulator of sigma(E), RseC/MucC</fullName>
    </submittedName>
    <submittedName>
        <fullName evidence="2">SoxR reducing system RseC family protein</fullName>
    </submittedName>
</protein>
<feature type="transmembrane region" description="Helical" evidence="1">
    <location>
        <begin position="109"/>
        <end position="129"/>
    </location>
</feature>
<dbReference type="RefSeq" id="WP_090536157.1">
    <property type="nucleotide sequence ID" value="NZ_FOYD01000001.1"/>
</dbReference>
<evidence type="ECO:0000313" key="3">
    <source>
        <dbReference type="EMBL" id="SFQ58711.1"/>
    </source>
</evidence>
<evidence type="ECO:0000313" key="2">
    <source>
        <dbReference type="EMBL" id="MDX9686966.1"/>
    </source>
</evidence>
<dbReference type="EMBL" id="FOYD01000001">
    <property type="protein sequence ID" value="SFQ58711.1"/>
    <property type="molecule type" value="Genomic_DNA"/>
</dbReference>
<evidence type="ECO:0000256" key="1">
    <source>
        <dbReference type="SAM" id="Phobius"/>
    </source>
</evidence>
<feature type="transmembrane region" description="Helical" evidence="1">
    <location>
        <begin position="83"/>
        <end position="103"/>
    </location>
</feature>
<dbReference type="STRING" id="1002526.SAMN05216578_101235"/>
<reference evidence="2" key="3">
    <citation type="submission" date="2024-05" db="EMBL/GenBank/DDBJ databases">
        <authorList>
            <person name="de Witt J."/>
        </authorList>
    </citation>
    <scope>NUCLEOTIDE SEQUENCE</scope>
    <source>
        <strain evidence="2">FZJ</strain>
    </source>
</reference>
<keyword evidence="1" id="KW-0812">Transmembrane</keyword>
<keyword evidence="1" id="KW-0472">Membrane</keyword>
<keyword evidence="5" id="KW-1185">Reference proteome</keyword>
<dbReference type="Proteomes" id="UP001281217">
    <property type="component" value="Unassembled WGS sequence"/>
</dbReference>
<gene>
    <name evidence="2" type="ORF">RED13_001387</name>
    <name evidence="3" type="ORF">SAMN05216578_101235</name>
</gene>
<dbReference type="PIRSF" id="PIRSF004923">
    <property type="entry name" value="RseC"/>
    <property type="match status" value="1"/>
</dbReference>
<dbReference type="PANTHER" id="PTHR35867:SF1">
    <property type="entry name" value="PROTEIN RSEC"/>
    <property type="match status" value="1"/>
</dbReference>
<sequence length="160" mass="16880">MIEERGRVLSVEGNCLWIETVRRSACDSCQARNGCGQSVLQRLGLGARQGAIRVVDEAPVSHYRAGDEVVIGIEENAVVRGSVLVYLVPLLGLFAGALLAQSNGAAEPWIVFAAVSGLGAGFAVTGWLARRTQGDPAFVPRLLGRAVDAPGVVSEIRVKE</sequence>
<dbReference type="OrthoDB" id="9795854at2"/>